<dbReference type="Pfam" id="PF02104">
    <property type="entry name" value="SURF1"/>
    <property type="match status" value="1"/>
</dbReference>
<keyword evidence="6" id="KW-1003">Cell membrane</keyword>
<comment type="caution">
    <text evidence="8">The sequence shown here is derived from an EMBL/GenBank/DDBJ whole genome shotgun (WGS) entry which is preliminary data.</text>
</comment>
<evidence type="ECO:0000256" key="7">
    <source>
        <dbReference type="SAM" id="MobiDB-lite"/>
    </source>
</evidence>
<dbReference type="PANTHER" id="PTHR23427:SF2">
    <property type="entry name" value="SURFEIT LOCUS PROTEIN 1"/>
    <property type="match status" value="1"/>
</dbReference>
<gene>
    <name evidence="8" type="ORF">GCM10023082_25290</name>
</gene>
<evidence type="ECO:0000256" key="5">
    <source>
        <dbReference type="ARBA" id="ARBA00023136"/>
    </source>
</evidence>
<evidence type="ECO:0000256" key="3">
    <source>
        <dbReference type="ARBA" id="ARBA00022692"/>
    </source>
</evidence>
<evidence type="ECO:0000256" key="6">
    <source>
        <dbReference type="RuleBase" id="RU363076"/>
    </source>
</evidence>
<protein>
    <recommendedName>
        <fullName evidence="6">SURF1-like protein</fullName>
    </recommendedName>
</protein>
<reference evidence="9" key="1">
    <citation type="journal article" date="2019" name="Int. J. Syst. Evol. Microbiol.">
        <title>The Global Catalogue of Microorganisms (GCM) 10K type strain sequencing project: providing services to taxonomists for standard genome sequencing and annotation.</title>
        <authorList>
            <consortium name="The Broad Institute Genomics Platform"/>
            <consortium name="The Broad Institute Genome Sequencing Center for Infectious Disease"/>
            <person name="Wu L."/>
            <person name="Ma J."/>
        </authorList>
    </citation>
    <scope>NUCLEOTIDE SEQUENCE [LARGE SCALE GENOMIC DNA]</scope>
    <source>
        <strain evidence="9">JCM 30846</strain>
    </source>
</reference>
<dbReference type="PANTHER" id="PTHR23427">
    <property type="entry name" value="SURFEIT LOCUS PROTEIN"/>
    <property type="match status" value="1"/>
</dbReference>
<evidence type="ECO:0000256" key="4">
    <source>
        <dbReference type="ARBA" id="ARBA00022989"/>
    </source>
</evidence>
<dbReference type="CDD" id="cd06662">
    <property type="entry name" value="SURF1"/>
    <property type="match status" value="1"/>
</dbReference>
<keyword evidence="5" id="KW-0472">Membrane</keyword>
<evidence type="ECO:0000256" key="1">
    <source>
        <dbReference type="ARBA" id="ARBA00004370"/>
    </source>
</evidence>
<accession>A0ABP7EW84</accession>
<feature type="compositionally biased region" description="Low complexity" evidence="7">
    <location>
        <begin position="261"/>
        <end position="271"/>
    </location>
</feature>
<evidence type="ECO:0000313" key="9">
    <source>
        <dbReference type="Proteomes" id="UP001499884"/>
    </source>
</evidence>
<keyword evidence="9" id="KW-1185">Reference proteome</keyword>
<dbReference type="RefSeq" id="WP_345645442.1">
    <property type="nucleotide sequence ID" value="NZ_BAABEP010000013.1"/>
</dbReference>
<comment type="subcellular location">
    <subcellularLocation>
        <location evidence="6">Cell membrane</location>
        <topology evidence="6">Multi-pass membrane protein</topology>
    </subcellularLocation>
    <subcellularLocation>
        <location evidence="1">Membrane</location>
    </subcellularLocation>
</comment>
<dbReference type="Proteomes" id="UP001499884">
    <property type="component" value="Unassembled WGS sequence"/>
</dbReference>
<keyword evidence="4" id="KW-1133">Transmembrane helix</keyword>
<dbReference type="InterPro" id="IPR002994">
    <property type="entry name" value="Surf1/Shy1"/>
</dbReference>
<evidence type="ECO:0000256" key="2">
    <source>
        <dbReference type="ARBA" id="ARBA00007165"/>
    </source>
</evidence>
<dbReference type="EMBL" id="BAABEP010000013">
    <property type="protein sequence ID" value="GAA3726251.1"/>
    <property type="molecule type" value="Genomic_DNA"/>
</dbReference>
<evidence type="ECO:0000313" key="8">
    <source>
        <dbReference type="EMBL" id="GAA3726251.1"/>
    </source>
</evidence>
<keyword evidence="3" id="KW-0812">Transmembrane</keyword>
<sequence>MLRTLLTRRWIVLTLVLAALIPTFYRLGLWQYHRYEQANALNRMIDRNQSAAPAPVTSLSKPGGTVPFSLTYRTVSATGHYDAAHQFVVRQRTNASSAVGFQVVTPLITSTGEAVLVNRGWVAPASQSGTAYPEVPDVPGGKVTVTGRLRPDETYASTGIHKRASLPPHQSVIINSAEHAREIPDPVVAGYMELTATSPKPAASAEAELVPGPQQDTNSMAVVGQGVHLPYAIQWWIFAAAVPLGWWILLRRDTEIDAEARAAAAPGDAPAGPDPEAEPEPAPAAAAPAPPAGGTVSPAADLYALLGNGRRRYRGD</sequence>
<organism evidence="8 9">
    <name type="scientific">Streptomyces tremellae</name>
    <dbReference type="NCBI Taxonomy" id="1124239"/>
    <lineage>
        <taxon>Bacteria</taxon>
        <taxon>Bacillati</taxon>
        <taxon>Actinomycetota</taxon>
        <taxon>Actinomycetes</taxon>
        <taxon>Kitasatosporales</taxon>
        <taxon>Streptomycetaceae</taxon>
        <taxon>Streptomyces</taxon>
    </lineage>
</organism>
<comment type="similarity">
    <text evidence="2 6">Belongs to the SURF1 family.</text>
</comment>
<proteinExistence type="inferred from homology"/>
<dbReference type="PROSITE" id="PS50895">
    <property type="entry name" value="SURF1"/>
    <property type="match status" value="1"/>
</dbReference>
<feature type="region of interest" description="Disordered" evidence="7">
    <location>
        <begin position="261"/>
        <end position="295"/>
    </location>
</feature>
<dbReference type="InterPro" id="IPR045214">
    <property type="entry name" value="Surf1/Surf4"/>
</dbReference>
<name>A0ABP7EW84_9ACTN</name>